<evidence type="ECO:0000256" key="4">
    <source>
        <dbReference type="ARBA" id="ARBA00022989"/>
    </source>
</evidence>
<feature type="transmembrane region" description="Helical" evidence="7">
    <location>
        <begin position="105"/>
        <end position="125"/>
    </location>
</feature>
<evidence type="ECO:0000256" key="3">
    <source>
        <dbReference type="ARBA" id="ARBA00022692"/>
    </source>
</evidence>
<dbReference type="PANTHER" id="PTHR19432:SF35">
    <property type="entry name" value="SOLUTE CARRIER FAMILY 45 MEMBER 3 ISOFORM X1"/>
    <property type="match status" value="1"/>
</dbReference>
<dbReference type="SUPFAM" id="SSF103473">
    <property type="entry name" value="MFS general substrate transporter"/>
    <property type="match status" value="1"/>
</dbReference>
<dbReference type="AlphaFoldDB" id="A0A166VPH2"/>
<keyword evidence="2" id="KW-0813">Transport</keyword>
<protein>
    <submittedName>
        <fullName evidence="8">MFS general substrate transporter</fullName>
    </submittedName>
</protein>
<feature type="transmembrane region" description="Helical" evidence="7">
    <location>
        <begin position="568"/>
        <end position="586"/>
    </location>
</feature>
<organism evidence="8 9">
    <name type="scientific">Athelia psychrophila</name>
    <dbReference type="NCBI Taxonomy" id="1759441"/>
    <lineage>
        <taxon>Eukaryota</taxon>
        <taxon>Fungi</taxon>
        <taxon>Dikarya</taxon>
        <taxon>Basidiomycota</taxon>
        <taxon>Agaricomycotina</taxon>
        <taxon>Agaricomycetes</taxon>
        <taxon>Agaricomycetidae</taxon>
        <taxon>Atheliales</taxon>
        <taxon>Atheliaceae</taxon>
        <taxon>Athelia</taxon>
    </lineage>
</organism>
<dbReference type="OrthoDB" id="28755at2759"/>
<evidence type="ECO:0000313" key="8">
    <source>
        <dbReference type="EMBL" id="KZP32934.1"/>
    </source>
</evidence>
<feature type="transmembrane region" description="Helical" evidence="7">
    <location>
        <begin position="431"/>
        <end position="453"/>
    </location>
</feature>
<name>A0A166VPH2_9AGAM</name>
<dbReference type="GO" id="GO:0005886">
    <property type="term" value="C:plasma membrane"/>
    <property type="evidence" value="ECO:0007669"/>
    <property type="project" value="TreeGrafter"/>
</dbReference>
<dbReference type="PANTHER" id="PTHR19432">
    <property type="entry name" value="SUGAR TRANSPORTER"/>
    <property type="match status" value="1"/>
</dbReference>
<accession>A0A166VPH2</accession>
<dbReference type="InterPro" id="IPR036259">
    <property type="entry name" value="MFS_trans_sf"/>
</dbReference>
<evidence type="ECO:0000256" key="2">
    <source>
        <dbReference type="ARBA" id="ARBA00022448"/>
    </source>
</evidence>
<feature type="transmembrane region" description="Helical" evidence="7">
    <location>
        <begin position="183"/>
        <end position="204"/>
    </location>
</feature>
<feature type="transmembrane region" description="Helical" evidence="7">
    <location>
        <begin position="261"/>
        <end position="282"/>
    </location>
</feature>
<proteinExistence type="predicted"/>
<sequence length="653" mass="71854">MTLPLAPNADPDPTTQLPWPSARPKRVSPAEESLRVPGTSGDATPTSVTGKAKGKNGVPGEQGLSTWNLVTLSISMAGAQMAWTVELGYGTPFLLSLGISEQVTSLVWLAGPISGLVAQPIIGAISDSSHSKYRRRFWIVTSTVLLVVSTLVLAFCQPIAGFFVDMVGGGAGDWDPKRIKQVANTAIGIAVFSFYVLDFALNALQASLRNLLLDITPPSQLNAGNAWHGRMTHAGNIFGFGFGFLPLANAPILRLLGGDQFRKFCVVAMAILVLTVWTTCWCHEEKERRNVYKKQSTAASVMENIYNAIVKLPKPIRRVCAVQLFAFMGWFPFLFYATTYVGQVMAYEIHGEPDNDVATRTGEFALLIYSIVAVSAGTLLPYLARRNIDLLSRRDEDEDEEAARLKKMVKDWKQEAARNGKPLRLPFMPFLLRNIWTGALLLFSLLTFSTFFITTVFQASVMIALVGICWAVACWVPFAIIMEFLKEMEEDALPKMPTRPPPDPASRRPSHSRTLSTPLLRTGVLPAERAPLLVRRRSFEEYEIAMAQFGPSTPVAGGTVLGIHNLSIVLPQFIVALVASAIFKLSDSHIDEDTTTHDTYYGKNGVAWVLRFGGLCTLVGAVIARMVPPTRTEREMRRLLAEMQEFKDDEGNP</sequence>
<feature type="transmembrane region" description="Helical" evidence="7">
    <location>
        <begin position="459"/>
        <end position="485"/>
    </location>
</feature>
<gene>
    <name evidence="8" type="ORF">FIBSPDRAFT_916275</name>
</gene>
<dbReference type="Gene3D" id="1.20.1250.20">
    <property type="entry name" value="MFS general substrate transporter like domains"/>
    <property type="match status" value="1"/>
</dbReference>
<dbReference type="Proteomes" id="UP000076532">
    <property type="component" value="Unassembled WGS sequence"/>
</dbReference>
<evidence type="ECO:0000256" key="1">
    <source>
        <dbReference type="ARBA" id="ARBA00004141"/>
    </source>
</evidence>
<evidence type="ECO:0000313" key="9">
    <source>
        <dbReference type="Proteomes" id="UP000076532"/>
    </source>
</evidence>
<keyword evidence="5 7" id="KW-0472">Membrane</keyword>
<feature type="region of interest" description="Disordered" evidence="6">
    <location>
        <begin position="1"/>
        <end position="59"/>
    </location>
</feature>
<reference evidence="8 9" key="1">
    <citation type="journal article" date="2016" name="Mol. Biol. Evol.">
        <title>Comparative Genomics of Early-Diverging Mushroom-Forming Fungi Provides Insights into the Origins of Lignocellulose Decay Capabilities.</title>
        <authorList>
            <person name="Nagy L.G."/>
            <person name="Riley R."/>
            <person name="Tritt A."/>
            <person name="Adam C."/>
            <person name="Daum C."/>
            <person name="Floudas D."/>
            <person name="Sun H."/>
            <person name="Yadav J.S."/>
            <person name="Pangilinan J."/>
            <person name="Larsson K.H."/>
            <person name="Matsuura K."/>
            <person name="Barry K."/>
            <person name="Labutti K."/>
            <person name="Kuo R."/>
            <person name="Ohm R.A."/>
            <person name="Bhattacharya S.S."/>
            <person name="Shirouzu T."/>
            <person name="Yoshinaga Y."/>
            <person name="Martin F.M."/>
            <person name="Grigoriev I.V."/>
            <person name="Hibbett D.S."/>
        </authorList>
    </citation>
    <scope>NUCLEOTIDE SEQUENCE [LARGE SCALE GENOMIC DNA]</scope>
    <source>
        <strain evidence="8 9">CBS 109695</strain>
    </source>
</reference>
<evidence type="ECO:0000256" key="5">
    <source>
        <dbReference type="ARBA" id="ARBA00023136"/>
    </source>
</evidence>
<feature type="transmembrane region" description="Helical" evidence="7">
    <location>
        <begin position="606"/>
        <end position="627"/>
    </location>
</feature>
<evidence type="ECO:0000256" key="6">
    <source>
        <dbReference type="SAM" id="MobiDB-lite"/>
    </source>
</evidence>
<feature type="region of interest" description="Disordered" evidence="6">
    <location>
        <begin position="493"/>
        <end position="514"/>
    </location>
</feature>
<keyword evidence="9" id="KW-1185">Reference proteome</keyword>
<feature type="transmembrane region" description="Helical" evidence="7">
    <location>
        <begin position="237"/>
        <end position="255"/>
    </location>
</feature>
<comment type="subcellular location">
    <subcellularLocation>
        <location evidence="1">Membrane</location>
        <topology evidence="1">Multi-pass membrane protein</topology>
    </subcellularLocation>
</comment>
<keyword evidence="3 7" id="KW-0812">Transmembrane</keyword>
<keyword evidence="4 7" id="KW-1133">Transmembrane helix</keyword>
<dbReference type="EMBL" id="KV417484">
    <property type="protein sequence ID" value="KZP32934.1"/>
    <property type="molecule type" value="Genomic_DNA"/>
</dbReference>
<feature type="transmembrane region" description="Helical" evidence="7">
    <location>
        <begin position="137"/>
        <end position="163"/>
    </location>
</feature>
<evidence type="ECO:0000256" key="7">
    <source>
        <dbReference type="SAM" id="Phobius"/>
    </source>
</evidence>
<dbReference type="GO" id="GO:0008506">
    <property type="term" value="F:sucrose:proton symporter activity"/>
    <property type="evidence" value="ECO:0007669"/>
    <property type="project" value="TreeGrafter"/>
</dbReference>
<feature type="transmembrane region" description="Helical" evidence="7">
    <location>
        <begin position="366"/>
        <end position="384"/>
    </location>
</feature>
<feature type="transmembrane region" description="Helical" evidence="7">
    <location>
        <begin position="324"/>
        <end position="346"/>
    </location>
</feature>